<accession>F8NDB5</accession>
<dbReference type="Pfam" id="PF18759">
    <property type="entry name" value="Plavaka"/>
    <property type="match status" value="1"/>
</dbReference>
<protein>
    <submittedName>
        <fullName evidence="1">Uncharacterized protein</fullName>
    </submittedName>
</protein>
<organism>
    <name type="scientific">Serpula lacrymans var. lacrymans (strain S7.9)</name>
    <name type="common">Dry rot fungus</name>
    <dbReference type="NCBI Taxonomy" id="578457"/>
    <lineage>
        <taxon>Eukaryota</taxon>
        <taxon>Fungi</taxon>
        <taxon>Dikarya</taxon>
        <taxon>Basidiomycota</taxon>
        <taxon>Agaricomycotina</taxon>
        <taxon>Agaricomycetes</taxon>
        <taxon>Agaricomycetidae</taxon>
        <taxon>Boletales</taxon>
        <taxon>Coniophorineae</taxon>
        <taxon>Serpulaceae</taxon>
        <taxon>Serpula</taxon>
    </lineage>
</organism>
<reference evidence="1" key="1">
    <citation type="submission" date="2011-04" db="EMBL/GenBank/DDBJ databases">
        <title>Evolution of plant cell wall degrading machinery underlies the functional diversity of forest fungi.</title>
        <authorList>
            <consortium name="US DOE Joint Genome Institute (JGI-PGF)"/>
            <person name="Eastwood D.C."/>
            <person name="Floudas D."/>
            <person name="Binder M."/>
            <person name="Majcherczyk A."/>
            <person name="Schneider P."/>
            <person name="Aerts A."/>
            <person name="Asiegbu F.O."/>
            <person name="Baker S.E."/>
            <person name="Barry K."/>
            <person name="Bendiksby M."/>
            <person name="Blumentritt M."/>
            <person name="Coutinho P.M."/>
            <person name="Cullen D."/>
            <person name="Cullen D."/>
            <person name="Gathman A."/>
            <person name="Goodell B."/>
            <person name="Henrissat B."/>
            <person name="Ihrmark K."/>
            <person name="Kauserud H."/>
            <person name="Kohler A."/>
            <person name="LaButti K."/>
            <person name="Lapidus A."/>
            <person name="Lavin J.L."/>
            <person name="Lee Y.-H."/>
            <person name="Lindquist E."/>
            <person name="Lilly W."/>
            <person name="Lucas S."/>
            <person name="Morin E."/>
            <person name="Murat C."/>
            <person name="Oguiza J.A."/>
            <person name="Park J."/>
            <person name="Pisabarro A.G."/>
            <person name="Riley R."/>
            <person name="Rosling A."/>
            <person name="Salamov A."/>
            <person name="Schmidt O."/>
            <person name="Schmutz J."/>
            <person name="Skrede I."/>
            <person name="Stenlid J."/>
            <person name="Wiebenga A."/>
            <person name="Xie X."/>
            <person name="Kues U."/>
            <person name="Hibbett D.S."/>
            <person name="Hoffmeister D."/>
            <person name="Hogberg N."/>
            <person name="Martin F."/>
            <person name="Grigoriev I.V."/>
            <person name="Watkinson S.C."/>
        </authorList>
    </citation>
    <scope>NUCLEOTIDE SEQUENCE</scope>
    <source>
        <strain evidence="1">S7.9</strain>
    </source>
</reference>
<proteinExistence type="predicted"/>
<dbReference type="RefSeq" id="XP_007312083.1">
    <property type="nucleotide sequence ID" value="XM_007312021.1"/>
</dbReference>
<dbReference type="InterPro" id="IPR041078">
    <property type="entry name" value="Plavaka"/>
</dbReference>
<dbReference type="KEGG" id="sla:SERLADRAFT_344456"/>
<dbReference type="EMBL" id="GL945428">
    <property type="protein sequence ID" value="EGO30199.1"/>
    <property type="molecule type" value="Genomic_DNA"/>
</dbReference>
<dbReference type="Proteomes" id="UP000008064">
    <property type="component" value="Unassembled WGS sequence"/>
</dbReference>
<dbReference type="HOGENOM" id="CLU_187307_0_0_1"/>
<feature type="non-terminal residue" evidence="1">
    <location>
        <position position="1"/>
    </location>
</feature>
<dbReference type="AlphaFoldDB" id="F8NDB5"/>
<dbReference type="OrthoDB" id="2418900at2759"/>
<name>F8NDB5_SERL9</name>
<sequence length="92" mass="10442">PFWLNFPHCDIHLSISPDILHQLYQGVFKHMDWCKDLMDLKELDQCISSLPACYGVHHFKNGISALGQIGGKERKDMAHILIGCLIGKIRGK</sequence>
<gene>
    <name evidence="1" type="ORF">SERLADRAFT_344456</name>
</gene>
<dbReference type="GeneID" id="18809014"/>
<evidence type="ECO:0000313" key="1">
    <source>
        <dbReference type="EMBL" id="EGO30199.1"/>
    </source>
</evidence>